<dbReference type="Proteomes" id="UP001500503">
    <property type="component" value="Unassembled WGS sequence"/>
</dbReference>
<evidence type="ECO:0000259" key="2">
    <source>
        <dbReference type="Pfam" id="PF14024"/>
    </source>
</evidence>
<name>A0ABP8QUH5_9ACTN</name>
<organism evidence="3 4">
    <name type="scientific">Actinoallomurus oryzae</name>
    <dbReference type="NCBI Taxonomy" id="502180"/>
    <lineage>
        <taxon>Bacteria</taxon>
        <taxon>Bacillati</taxon>
        <taxon>Actinomycetota</taxon>
        <taxon>Actinomycetes</taxon>
        <taxon>Streptosporangiales</taxon>
        <taxon>Thermomonosporaceae</taxon>
        <taxon>Actinoallomurus</taxon>
    </lineage>
</organism>
<evidence type="ECO:0000256" key="1">
    <source>
        <dbReference type="SAM" id="MobiDB-lite"/>
    </source>
</evidence>
<dbReference type="RefSeq" id="WP_345471248.1">
    <property type="nucleotide sequence ID" value="NZ_BAABHF010000043.1"/>
</dbReference>
<evidence type="ECO:0000313" key="4">
    <source>
        <dbReference type="Proteomes" id="UP001500503"/>
    </source>
</evidence>
<comment type="caution">
    <text evidence="3">The sequence shown here is derived from an EMBL/GenBank/DDBJ whole genome shotgun (WGS) entry which is preliminary data.</text>
</comment>
<keyword evidence="4" id="KW-1185">Reference proteome</keyword>
<dbReference type="Pfam" id="PF14024">
    <property type="entry name" value="DUF4240"/>
    <property type="match status" value="1"/>
</dbReference>
<gene>
    <name evidence="3" type="ORF">GCM10023191_070230</name>
</gene>
<feature type="region of interest" description="Disordered" evidence="1">
    <location>
        <begin position="147"/>
        <end position="171"/>
    </location>
</feature>
<protein>
    <submittedName>
        <fullName evidence="3">DUF4240 domain-containing protein</fullName>
    </submittedName>
</protein>
<dbReference type="InterPro" id="IPR025334">
    <property type="entry name" value="DUF4240"/>
</dbReference>
<evidence type="ECO:0000313" key="3">
    <source>
        <dbReference type="EMBL" id="GAA4509256.1"/>
    </source>
</evidence>
<feature type="domain" description="DUF4240" evidence="2">
    <location>
        <begin position="1"/>
        <end position="138"/>
    </location>
</feature>
<proteinExistence type="predicted"/>
<reference evidence="4" key="1">
    <citation type="journal article" date="2019" name="Int. J. Syst. Evol. Microbiol.">
        <title>The Global Catalogue of Microorganisms (GCM) 10K type strain sequencing project: providing services to taxonomists for standard genome sequencing and annotation.</title>
        <authorList>
            <consortium name="The Broad Institute Genomics Platform"/>
            <consortium name="The Broad Institute Genome Sequencing Center for Infectious Disease"/>
            <person name="Wu L."/>
            <person name="Ma J."/>
        </authorList>
    </citation>
    <scope>NUCLEOTIDE SEQUENCE [LARGE SCALE GENOMIC DNA]</scope>
    <source>
        <strain evidence="4">JCM 17933</strain>
    </source>
</reference>
<dbReference type="EMBL" id="BAABHF010000043">
    <property type="protein sequence ID" value="GAA4509256.1"/>
    <property type="molecule type" value="Genomic_DNA"/>
</dbReference>
<sequence>MDIEEFWRFLERSGRETTDRDQRTRWLEYRLSRIPRTHIVDFQIQLDTARRPLDTHAMWGAAHQIMDGLCSGDGFWYFQPWLIGQGRQSWQHAAEDPDNLVDIPAVRTLAGRSPGEWAGAEWPQWEELAYVAGRAYDRISGREDSVDEALAARGHHRPSGPHPLDPRWDPDSLAEIQQRLPRLTSLFPRRQRLKA</sequence>
<accession>A0ABP8QUH5</accession>